<proteinExistence type="inferred from homology"/>
<dbReference type="InterPro" id="IPR015421">
    <property type="entry name" value="PyrdxlP-dep_Trfase_major"/>
</dbReference>
<dbReference type="EMBL" id="SOAM01000004">
    <property type="protein sequence ID" value="TDS75075.1"/>
    <property type="molecule type" value="Genomic_DNA"/>
</dbReference>
<gene>
    <name evidence="8" type="ORF">CLV52_3602</name>
</gene>
<dbReference type="Gene3D" id="3.40.640.10">
    <property type="entry name" value="Type I PLP-dependent aspartate aminotransferase-like (Major domain)"/>
    <property type="match status" value="1"/>
</dbReference>
<dbReference type="OrthoDB" id="9763453at2"/>
<dbReference type="CDD" id="cd00609">
    <property type="entry name" value="AAT_like"/>
    <property type="match status" value="1"/>
</dbReference>
<dbReference type="RefSeq" id="WP_133767720.1">
    <property type="nucleotide sequence ID" value="NZ_BAAARP010000001.1"/>
</dbReference>
<evidence type="ECO:0000256" key="6">
    <source>
        <dbReference type="RuleBase" id="RU000481"/>
    </source>
</evidence>
<dbReference type="EC" id="2.6.1.-" evidence="6"/>
<protein>
    <recommendedName>
        <fullName evidence="6">Aminotransferase</fullName>
        <ecNumber evidence="6">2.6.1.-</ecNumber>
    </recommendedName>
</protein>
<keyword evidence="5" id="KW-0663">Pyridoxal phosphate</keyword>
<dbReference type="PROSITE" id="PS00105">
    <property type="entry name" value="AA_TRANSFER_CLASS_1"/>
    <property type="match status" value="1"/>
</dbReference>
<name>A0A4R7FDM6_9MICO</name>
<feature type="domain" description="Aminotransferase class I/classII large" evidence="7">
    <location>
        <begin position="31"/>
        <end position="382"/>
    </location>
</feature>
<evidence type="ECO:0000256" key="4">
    <source>
        <dbReference type="ARBA" id="ARBA00022679"/>
    </source>
</evidence>
<organism evidence="8 9">
    <name type="scientific">Amnibacterium kyonggiense</name>
    <dbReference type="NCBI Taxonomy" id="595671"/>
    <lineage>
        <taxon>Bacteria</taxon>
        <taxon>Bacillati</taxon>
        <taxon>Actinomycetota</taxon>
        <taxon>Actinomycetes</taxon>
        <taxon>Micrococcales</taxon>
        <taxon>Microbacteriaceae</taxon>
        <taxon>Amnibacterium</taxon>
    </lineage>
</organism>
<dbReference type="AlphaFoldDB" id="A0A4R7FDM6"/>
<dbReference type="GO" id="GO:0006520">
    <property type="term" value="P:amino acid metabolic process"/>
    <property type="evidence" value="ECO:0007669"/>
    <property type="project" value="InterPro"/>
</dbReference>
<accession>A0A4R7FDM6</accession>
<dbReference type="PANTHER" id="PTHR46383">
    <property type="entry name" value="ASPARTATE AMINOTRANSFERASE"/>
    <property type="match status" value="1"/>
</dbReference>
<evidence type="ECO:0000256" key="1">
    <source>
        <dbReference type="ARBA" id="ARBA00001933"/>
    </source>
</evidence>
<evidence type="ECO:0000313" key="9">
    <source>
        <dbReference type="Proteomes" id="UP000295344"/>
    </source>
</evidence>
<dbReference type="SUPFAM" id="SSF53383">
    <property type="entry name" value="PLP-dependent transferases"/>
    <property type="match status" value="1"/>
</dbReference>
<dbReference type="InterPro" id="IPR004838">
    <property type="entry name" value="NHTrfase_class1_PyrdxlP-BS"/>
</dbReference>
<dbReference type="GO" id="GO:0030170">
    <property type="term" value="F:pyridoxal phosphate binding"/>
    <property type="evidence" value="ECO:0007669"/>
    <property type="project" value="InterPro"/>
</dbReference>
<dbReference type="InterPro" id="IPR050596">
    <property type="entry name" value="AspAT/PAT-like"/>
</dbReference>
<dbReference type="Pfam" id="PF00155">
    <property type="entry name" value="Aminotran_1_2"/>
    <property type="match status" value="1"/>
</dbReference>
<evidence type="ECO:0000259" key="7">
    <source>
        <dbReference type="Pfam" id="PF00155"/>
    </source>
</evidence>
<sequence length="394" mass="42322">MHIAQRARETEPFHALAFGQRAADLEAAGHHVVKLSIGEPDFGAPPAVREAMRDAMDGRPLPYTPALGLPELRRTLARFYRDRHGVEVDPGRIVITSGASAALLLVTAATTDPGDAVLIADPSYPCNREMVRAFGGDLRLVPTSPETRYQLSPGAVAAAWTERTNTVMIASPSNPTGTAVPANALREICALARERGAWRIVDEIYLDLQDPGADGAPARTVLADDPDAIVIGSFSKYFGMTGWRLGWAVLPEVLVPVIERLAMNWFLCASAPAQLAAVAAFTPESLAVCEDRRRELAARRALVLDGLAAIGLPVPVQPDGAFYVYIDVSGTDMDAWRFCEEALQHAHVSLTPGRDFAVETGETHVRLSYAASRADLSEGLARLGAFLDARRAPA</sequence>
<keyword evidence="3 6" id="KW-0032">Aminotransferase</keyword>
<comment type="similarity">
    <text evidence="2 6">Belongs to the class-I pyridoxal-phosphate-dependent aminotransferase family.</text>
</comment>
<evidence type="ECO:0000256" key="3">
    <source>
        <dbReference type="ARBA" id="ARBA00022576"/>
    </source>
</evidence>
<evidence type="ECO:0000256" key="2">
    <source>
        <dbReference type="ARBA" id="ARBA00007441"/>
    </source>
</evidence>
<keyword evidence="9" id="KW-1185">Reference proteome</keyword>
<comment type="cofactor">
    <cofactor evidence="1 6">
        <name>pyridoxal 5'-phosphate</name>
        <dbReference type="ChEBI" id="CHEBI:597326"/>
    </cofactor>
</comment>
<evidence type="ECO:0000256" key="5">
    <source>
        <dbReference type="ARBA" id="ARBA00022898"/>
    </source>
</evidence>
<dbReference type="PANTHER" id="PTHR46383:SF2">
    <property type="entry name" value="AMINOTRANSFERASE"/>
    <property type="match status" value="1"/>
</dbReference>
<keyword evidence="4 6" id="KW-0808">Transferase</keyword>
<reference evidence="8 9" key="1">
    <citation type="submission" date="2019-03" db="EMBL/GenBank/DDBJ databases">
        <title>Genomic Encyclopedia of Archaeal and Bacterial Type Strains, Phase II (KMG-II): from individual species to whole genera.</title>
        <authorList>
            <person name="Goeker M."/>
        </authorList>
    </citation>
    <scope>NUCLEOTIDE SEQUENCE [LARGE SCALE GENOMIC DNA]</scope>
    <source>
        <strain evidence="8 9">DSM 24782</strain>
    </source>
</reference>
<dbReference type="Proteomes" id="UP000295344">
    <property type="component" value="Unassembled WGS sequence"/>
</dbReference>
<dbReference type="InterPro" id="IPR015424">
    <property type="entry name" value="PyrdxlP-dep_Trfase"/>
</dbReference>
<dbReference type="InterPro" id="IPR004839">
    <property type="entry name" value="Aminotransferase_I/II_large"/>
</dbReference>
<dbReference type="GO" id="GO:0008483">
    <property type="term" value="F:transaminase activity"/>
    <property type="evidence" value="ECO:0007669"/>
    <property type="project" value="UniProtKB-KW"/>
</dbReference>
<evidence type="ECO:0000313" key="8">
    <source>
        <dbReference type="EMBL" id="TDS75075.1"/>
    </source>
</evidence>
<comment type="caution">
    <text evidence="8">The sequence shown here is derived from an EMBL/GenBank/DDBJ whole genome shotgun (WGS) entry which is preliminary data.</text>
</comment>